<evidence type="ECO:0000313" key="7">
    <source>
        <dbReference type="EMBL" id="KRG58824.1"/>
    </source>
</evidence>
<dbReference type="InterPro" id="IPR001360">
    <property type="entry name" value="Glyco_hydro_1"/>
</dbReference>
<evidence type="ECO:0000256" key="4">
    <source>
        <dbReference type="ARBA" id="ARBA00023295"/>
    </source>
</evidence>
<evidence type="ECO:0000256" key="3">
    <source>
        <dbReference type="ARBA" id="ARBA00022801"/>
    </source>
</evidence>
<organism evidence="7 8">
    <name type="scientific">Stenotrophomonas nitritireducens</name>
    <dbReference type="NCBI Taxonomy" id="83617"/>
    <lineage>
        <taxon>Bacteria</taxon>
        <taxon>Pseudomonadati</taxon>
        <taxon>Pseudomonadota</taxon>
        <taxon>Gammaproteobacteria</taxon>
        <taxon>Lysobacterales</taxon>
        <taxon>Lysobacteraceae</taxon>
        <taxon>Stenotrophomonas</taxon>
    </lineage>
</organism>
<dbReference type="InterPro" id="IPR018120">
    <property type="entry name" value="Glyco_hydro_1_AS"/>
</dbReference>
<evidence type="ECO:0000313" key="8">
    <source>
        <dbReference type="Proteomes" id="UP000050902"/>
    </source>
</evidence>
<comment type="caution">
    <text evidence="7">The sequence shown here is derived from an EMBL/GenBank/DDBJ whole genome shotgun (WGS) entry which is preliminary data.</text>
</comment>
<accession>A0ABR5NLR2</accession>
<evidence type="ECO:0000256" key="6">
    <source>
        <dbReference type="RuleBase" id="RU003690"/>
    </source>
</evidence>
<keyword evidence="4" id="KW-0326">Glycosidase</keyword>
<evidence type="ECO:0000256" key="1">
    <source>
        <dbReference type="ARBA" id="ARBA00010838"/>
    </source>
</evidence>
<feature type="active site" description="Nucleophile" evidence="5">
    <location>
        <position position="339"/>
    </location>
</feature>
<dbReference type="Pfam" id="PF00232">
    <property type="entry name" value="Glyco_hydro_1"/>
    <property type="match status" value="2"/>
</dbReference>
<dbReference type="PRINTS" id="PR00131">
    <property type="entry name" value="GLHYDRLASE1"/>
</dbReference>
<evidence type="ECO:0000256" key="5">
    <source>
        <dbReference type="PROSITE-ProRule" id="PRU10055"/>
    </source>
</evidence>
<comment type="similarity">
    <text evidence="1 6">Belongs to the glycosyl hydrolase 1 family.</text>
</comment>
<dbReference type="EC" id="3.2.1.21" evidence="2"/>
<name>A0ABR5NLR2_9GAMM</name>
<protein>
    <recommendedName>
        <fullName evidence="2">beta-glucosidase</fullName>
        <ecNumber evidence="2">3.2.1.21</ecNumber>
    </recommendedName>
</protein>
<dbReference type="SUPFAM" id="SSF51445">
    <property type="entry name" value="(Trans)glycosidases"/>
    <property type="match status" value="1"/>
</dbReference>
<dbReference type="Gene3D" id="3.20.20.80">
    <property type="entry name" value="Glycosidases"/>
    <property type="match status" value="1"/>
</dbReference>
<sequence>MASGLPATALAAPTPARSRALPRDFLWGTAISGHQSEGNNTNSDAWVRENVRPTLFAEPSGDACDSYHRYAEDIALAAQLGFNCYRLGIEWSRIQPAPGFYSSAELDHYARVLETCHAHGLKPVVTLNHFTVPIWFAARGGFEVADAPALFADYCGRVASHLGGLMHLATTFNEANITLLVRLLYGNTVSPAVRAAADAAARATGSTHFSSLAFSDPEISTPLLQQAHRLGYDAIKAARPTLPVGLTLTTQDIQSVGDPALVEAYRQQLYGDWVEVARTHADFFGVQTYTRFRVDAGGIVPPPAGAEMTDAGYEFYPQALANTIRWAHAAVGKPIYVTENGIATDDDARRIAFIDQALDGVRDCLEAGIPVHSYLYWSLLDNFEWTSGYDKHFGLVAVDRQTFKRTPKPSAHHLGAIARANRI</sequence>
<dbReference type="Proteomes" id="UP000050902">
    <property type="component" value="Unassembled WGS sequence"/>
</dbReference>
<keyword evidence="3" id="KW-0378">Hydrolase</keyword>
<keyword evidence="8" id="KW-1185">Reference proteome</keyword>
<dbReference type="PANTHER" id="PTHR10353">
    <property type="entry name" value="GLYCOSYL HYDROLASE"/>
    <property type="match status" value="1"/>
</dbReference>
<dbReference type="EMBL" id="LDJG01000007">
    <property type="protein sequence ID" value="KRG58824.1"/>
    <property type="molecule type" value="Genomic_DNA"/>
</dbReference>
<proteinExistence type="inferred from homology"/>
<reference evidence="7 8" key="1">
    <citation type="submission" date="2015-05" db="EMBL/GenBank/DDBJ databases">
        <title>Genome sequencing and analysis of members of genus Stenotrophomonas.</title>
        <authorList>
            <person name="Patil P.P."/>
            <person name="Midha S."/>
            <person name="Patil P.B."/>
        </authorList>
    </citation>
    <scope>NUCLEOTIDE SEQUENCE [LARGE SCALE GENOMIC DNA]</scope>
    <source>
        <strain evidence="7 8">DSM 12575</strain>
    </source>
</reference>
<evidence type="ECO:0000256" key="2">
    <source>
        <dbReference type="ARBA" id="ARBA00012744"/>
    </source>
</evidence>
<gene>
    <name evidence="7" type="ORF">ABB22_06090</name>
</gene>
<dbReference type="InterPro" id="IPR017853">
    <property type="entry name" value="GH"/>
</dbReference>
<dbReference type="PANTHER" id="PTHR10353:SF36">
    <property type="entry name" value="LP05116P"/>
    <property type="match status" value="1"/>
</dbReference>
<dbReference type="PROSITE" id="PS00572">
    <property type="entry name" value="GLYCOSYL_HYDROL_F1_1"/>
    <property type="match status" value="1"/>
</dbReference>